<dbReference type="PANTHER" id="PTHR22911:SF135">
    <property type="entry name" value="BLR4310 PROTEIN"/>
    <property type="match status" value="1"/>
</dbReference>
<evidence type="ECO:0000313" key="3">
    <source>
        <dbReference type="EMBL" id="MFD2173107.1"/>
    </source>
</evidence>
<keyword evidence="1" id="KW-0812">Transmembrane</keyword>
<keyword evidence="1" id="KW-1133">Transmembrane helix</keyword>
<evidence type="ECO:0000259" key="2">
    <source>
        <dbReference type="Pfam" id="PF00892"/>
    </source>
</evidence>
<dbReference type="SUPFAM" id="SSF103481">
    <property type="entry name" value="Multidrug resistance efflux transporter EmrE"/>
    <property type="match status" value="2"/>
</dbReference>
<protein>
    <submittedName>
        <fullName evidence="3">DMT family transporter</fullName>
    </submittedName>
</protein>
<feature type="domain" description="EamA" evidence="2">
    <location>
        <begin position="149"/>
        <end position="278"/>
    </location>
</feature>
<sequence>MVGKQNAKGALLGLAAMAVYAAHDVVVKVLGTGYSAVQILFFAALLSFPVLTVILLRDRSEVSLRPVRPGWVILRAVATMINGVAAFYAFSHLPLAQVYPLLFAMPLMVTVMSIPILGEKVGWHRWAAVITGLAGVLIVVRPGQAELELGHLAALMAAICGGLASVIVRKIGHEERSLVLLLSPLLGNVLAMGLALPLIWVPLELPGLALMGVVALLGLSGAFLSILAYRSGEAVIVAPMQYSQILWAVFYGWVFFHERVDAVTLLGASVVIGSGLYIVWRESTGETSRFKPVLASRGRSETATTPRPSILQRALNIGARGGR</sequence>
<feature type="transmembrane region" description="Helical" evidence="1">
    <location>
        <begin position="37"/>
        <end position="57"/>
    </location>
</feature>
<reference evidence="4" key="1">
    <citation type="journal article" date="2019" name="Int. J. Syst. Evol. Microbiol.">
        <title>The Global Catalogue of Microorganisms (GCM) 10K type strain sequencing project: providing services to taxonomists for standard genome sequencing and annotation.</title>
        <authorList>
            <consortium name="The Broad Institute Genomics Platform"/>
            <consortium name="The Broad Institute Genome Sequencing Center for Infectious Disease"/>
            <person name="Wu L."/>
            <person name="Ma J."/>
        </authorList>
    </citation>
    <scope>NUCLEOTIDE SEQUENCE [LARGE SCALE GENOMIC DNA]</scope>
    <source>
        <strain evidence="4">CCUG 55131</strain>
    </source>
</reference>
<keyword evidence="4" id="KW-1185">Reference proteome</keyword>
<feature type="transmembrane region" description="Helical" evidence="1">
    <location>
        <begin position="236"/>
        <end position="256"/>
    </location>
</feature>
<feature type="transmembrane region" description="Helical" evidence="1">
    <location>
        <begin position="149"/>
        <end position="168"/>
    </location>
</feature>
<dbReference type="EMBL" id="JBHUIX010000003">
    <property type="protein sequence ID" value="MFD2173107.1"/>
    <property type="molecule type" value="Genomic_DNA"/>
</dbReference>
<accession>A0ABW5A4B0</accession>
<name>A0ABW5A4B0_9RHOB</name>
<organism evidence="3 4">
    <name type="scientific">Rhodobacter lacus</name>
    <dbReference type="NCBI Taxonomy" id="1641972"/>
    <lineage>
        <taxon>Bacteria</taxon>
        <taxon>Pseudomonadati</taxon>
        <taxon>Pseudomonadota</taxon>
        <taxon>Alphaproteobacteria</taxon>
        <taxon>Rhodobacterales</taxon>
        <taxon>Rhodobacter group</taxon>
        <taxon>Rhodobacter</taxon>
    </lineage>
</organism>
<gene>
    <name evidence="3" type="ORF">ACFSM0_03265</name>
</gene>
<dbReference type="Gene3D" id="1.10.3730.20">
    <property type="match status" value="1"/>
</dbReference>
<comment type="caution">
    <text evidence="3">The sequence shown here is derived from an EMBL/GenBank/DDBJ whole genome shotgun (WGS) entry which is preliminary data.</text>
</comment>
<dbReference type="PANTHER" id="PTHR22911">
    <property type="entry name" value="ACYL-MALONYL CONDENSING ENZYME-RELATED"/>
    <property type="match status" value="1"/>
</dbReference>
<feature type="domain" description="EamA" evidence="2">
    <location>
        <begin position="8"/>
        <end position="140"/>
    </location>
</feature>
<evidence type="ECO:0000256" key="1">
    <source>
        <dbReference type="SAM" id="Phobius"/>
    </source>
</evidence>
<feature type="transmembrane region" description="Helical" evidence="1">
    <location>
        <begin position="180"/>
        <end position="201"/>
    </location>
</feature>
<feature type="transmembrane region" description="Helical" evidence="1">
    <location>
        <begin position="69"/>
        <end position="90"/>
    </location>
</feature>
<dbReference type="InterPro" id="IPR037185">
    <property type="entry name" value="EmrE-like"/>
</dbReference>
<dbReference type="Pfam" id="PF00892">
    <property type="entry name" value="EamA"/>
    <property type="match status" value="2"/>
</dbReference>
<evidence type="ECO:0000313" key="4">
    <source>
        <dbReference type="Proteomes" id="UP001597413"/>
    </source>
</evidence>
<feature type="transmembrane region" description="Helical" evidence="1">
    <location>
        <begin position="262"/>
        <end position="280"/>
    </location>
</feature>
<feature type="transmembrane region" description="Helical" evidence="1">
    <location>
        <begin position="126"/>
        <end position="143"/>
    </location>
</feature>
<feature type="transmembrane region" description="Helical" evidence="1">
    <location>
        <begin position="96"/>
        <end position="114"/>
    </location>
</feature>
<dbReference type="RefSeq" id="WP_377387064.1">
    <property type="nucleotide sequence ID" value="NZ_JBHUIX010000003.1"/>
</dbReference>
<keyword evidence="1" id="KW-0472">Membrane</keyword>
<feature type="transmembrane region" description="Helical" evidence="1">
    <location>
        <begin position="207"/>
        <end position="229"/>
    </location>
</feature>
<dbReference type="Proteomes" id="UP001597413">
    <property type="component" value="Unassembled WGS sequence"/>
</dbReference>
<proteinExistence type="predicted"/>
<dbReference type="InterPro" id="IPR000620">
    <property type="entry name" value="EamA_dom"/>
</dbReference>